<accession>A0A1J7I4V4</accession>
<name>A0A1J7I4V4_9PEZI</name>
<sequence length="179" mass="19694">MGFQDVVSAAANLAPYHLLSYSTLIGMSIFQSFTVVKTAHRVLPRPAFTTLQARLFPIYFQLQTLYFFLTAATFPPYGPVSLIKDGTSAALFSVAGTGVLLNFFVYGPRTRQAMIDRSRKAGAPATTTDEDVEEASEEAVEALNKSFHKSHAMSLHINLITMGALVVYGWRLALRLKVE</sequence>
<keyword evidence="3 5" id="KW-1133">Transmembrane helix</keyword>
<comment type="subcellular location">
    <subcellularLocation>
        <location evidence="1">Membrane</location>
    </subcellularLocation>
</comment>
<evidence type="ECO:0000259" key="6">
    <source>
        <dbReference type="Pfam" id="PF13664"/>
    </source>
</evidence>
<evidence type="ECO:0000256" key="2">
    <source>
        <dbReference type="ARBA" id="ARBA00022692"/>
    </source>
</evidence>
<reference evidence="7 8" key="1">
    <citation type="submission" date="2016-10" db="EMBL/GenBank/DDBJ databases">
        <title>Draft genome sequence of Coniochaeta ligniaria NRRL30616, a lignocellulolytic fungus for bioabatement of inhibitors in plant biomass hydrolysates.</title>
        <authorList>
            <consortium name="DOE Joint Genome Institute"/>
            <person name="Jimenez D.J."/>
            <person name="Hector R.E."/>
            <person name="Riley R."/>
            <person name="Sun H."/>
            <person name="Grigoriev I.V."/>
            <person name="Van Elsas J.D."/>
            <person name="Nichols N.N."/>
        </authorList>
    </citation>
    <scope>NUCLEOTIDE SEQUENCE [LARGE SCALE GENOMIC DNA]</scope>
    <source>
        <strain evidence="7 8">NRRL 30616</strain>
    </source>
</reference>
<evidence type="ECO:0000256" key="1">
    <source>
        <dbReference type="ARBA" id="ARBA00004370"/>
    </source>
</evidence>
<evidence type="ECO:0000313" key="8">
    <source>
        <dbReference type="Proteomes" id="UP000182658"/>
    </source>
</evidence>
<dbReference type="AlphaFoldDB" id="A0A1J7I4V4"/>
<proteinExistence type="predicted"/>
<feature type="transmembrane region" description="Helical" evidence="5">
    <location>
        <begin position="89"/>
        <end position="107"/>
    </location>
</feature>
<gene>
    <name evidence="7" type="ORF">CONLIGDRAFT_587083</name>
</gene>
<keyword evidence="4 5" id="KW-0472">Membrane</keyword>
<evidence type="ECO:0000256" key="4">
    <source>
        <dbReference type="ARBA" id="ARBA00023136"/>
    </source>
</evidence>
<keyword evidence="2 5" id="KW-0812">Transmembrane</keyword>
<dbReference type="EMBL" id="KV875112">
    <property type="protein sequence ID" value="OIW22566.1"/>
    <property type="molecule type" value="Genomic_DNA"/>
</dbReference>
<dbReference type="OrthoDB" id="1641132at2759"/>
<keyword evidence="8" id="KW-1185">Reference proteome</keyword>
<dbReference type="InParanoid" id="A0A1J7I4V4"/>
<dbReference type="InterPro" id="IPR053009">
    <property type="entry name" value="Xanthocillin_Biosynth-Assoc"/>
</dbReference>
<dbReference type="Pfam" id="PF13664">
    <property type="entry name" value="DUF4149"/>
    <property type="match status" value="1"/>
</dbReference>
<protein>
    <recommendedName>
        <fullName evidence="6">TMEM205-like domain-containing protein</fullName>
    </recommendedName>
</protein>
<feature type="domain" description="TMEM205-like" evidence="6">
    <location>
        <begin position="19"/>
        <end position="117"/>
    </location>
</feature>
<dbReference type="GO" id="GO:0016020">
    <property type="term" value="C:membrane"/>
    <property type="evidence" value="ECO:0007669"/>
    <property type="project" value="UniProtKB-SubCell"/>
</dbReference>
<feature type="transmembrane region" description="Helical" evidence="5">
    <location>
        <begin position="155"/>
        <end position="173"/>
    </location>
</feature>
<feature type="transmembrane region" description="Helical" evidence="5">
    <location>
        <begin position="18"/>
        <end position="36"/>
    </location>
</feature>
<dbReference type="PANTHER" id="PTHR23241">
    <property type="entry name" value="LATE EMBRYOGENESIS ABUNDANT PLANTS LEA-RELATED"/>
    <property type="match status" value="1"/>
</dbReference>
<organism evidence="7 8">
    <name type="scientific">Coniochaeta ligniaria NRRL 30616</name>
    <dbReference type="NCBI Taxonomy" id="1408157"/>
    <lineage>
        <taxon>Eukaryota</taxon>
        <taxon>Fungi</taxon>
        <taxon>Dikarya</taxon>
        <taxon>Ascomycota</taxon>
        <taxon>Pezizomycotina</taxon>
        <taxon>Sordariomycetes</taxon>
        <taxon>Sordariomycetidae</taxon>
        <taxon>Coniochaetales</taxon>
        <taxon>Coniochaetaceae</taxon>
        <taxon>Coniochaeta</taxon>
    </lineage>
</organism>
<evidence type="ECO:0000313" key="7">
    <source>
        <dbReference type="EMBL" id="OIW22566.1"/>
    </source>
</evidence>
<dbReference type="InterPro" id="IPR025423">
    <property type="entry name" value="TMEM205-like"/>
</dbReference>
<evidence type="ECO:0000256" key="3">
    <source>
        <dbReference type="ARBA" id="ARBA00022989"/>
    </source>
</evidence>
<dbReference type="PANTHER" id="PTHR23241:SF102">
    <property type="entry name" value="LD23009P"/>
    <property type="match status" value="1"/>
</dbReference>
<feature type="transmembrane region" description="Helical" evidence="5">
    <location>
        <begin position="56"/>
        <end position="77"/>
    </location>
</feature>
<evidence type="ECO:0000256" key="5">
    <source>
        <dbReference type="SAM" id="Phobius"/>
    </source>
</evidence>
<dbReference type="Proteomes" id="UP000182658">
    <property type="component" value="Unassembled WGS sequence"/>
</dbReference>